<dbReference type="AlphaFoldDB" id="A0A4Z2J097"/>
<keyword evidence="3" id="KW-1185">Reference proteome</keyword>
<organism evidence="2 3">
    <name type="scientific">Liparis tanakae</name>
    <name type="common">Tanaka's snailfish</name>
    <dbReference type="NCBI Taxonomy" id="230148"/>
    <lineage>
        <taxon>Eukaryota</taxon>
        <taxon>Metazoa</taxon>
        <taxon>Chordata</taxon>
        <taxon>Craniata</taxon>
        <taxon>Vertebrata</taxon>
        <taxon>Euteleostomi</taxon>
        <taxon>Actinopterygii</taxon>
        <taxon>Neopterygii</taxon>
        <taxon>Teleostei</taxon>
        <taxon>Neoteleostei</taxon>
        <taxon>Acanthomorphata</taxon>
        <taxon>Eupercaria</taxon>
        <taxon>Perciformes</taxon>
        <taxon>Cottioidei</taxon>
        <taxon>Cottales</taxon>
        <taxon>Liparidae</taxon>
        <taxon>Liparis</taxon>
    </lineage>
</organism>
<sequence length="195" mass="21095">MRAGLAITQEETIRTRAENHRETDDFKIRHTTRHKLQILTHMFTNTLAHQHKSYDMSHPSLLEDLFPSARWLLFVGYADVHLAELESKWKDLPLPRKSSRGSCGDMMVFCLQTAAYTNSSLRGCREDEEGGGSSSMMISLKFGDSFAGRRADGSSGGGASGGSCNNASACGPQQTGGGLSSPWGQESSESAACSS</sequence>
<evidence type="ECO:0000313" key="2">
    <source>
        <dbReference type="EMBL" id="TNN83596.1"/>
    </source>
</evidence>
<gene>
    <name evidence="2" type="ORF">EYF80_006114</name>
</gene>
<feature type="compositionally biased region" description="Low complexity" evidence="1">
    <location>
        <begin position="162"/>
        <end position="171"/>
    </location>
</feature>
<comment type="caution">
    <text evidence="2">The sequence shown here is derived from an EMBL/GenBank/DDBJ whole genome shotgun (WGS) entry which is preliminary data.</text>
</comment>
<name>A0A4Z2J097_9TELE</name>
<feature type="compositionally biased region" description="Polar residues" evidence="1">
    <location>
        <begin position="182"/>
        <end position="195"/>
    </location>
</feature>
<reference evidence="2 3" key="1">
    <citation type="submission" date="2019-03" db="EMBL/GenBank/DDBJ databases">
        <title>First draft genome of Liparis tanakae, snailfish: a comprehensive survey of snailfish specific genes.</title>
        <authorList>
            <person name="Kim W."/>
            <person name="Song I."/>
            <person name="Jeong J.-H."/>
            <person name="Kim D."/>
            <person name="Kim S."/>
            <person name="Ryu S."/>
            <person name="Song J.Y."/>
            <person name="Lee S.K."/>
        </authorList>
    </citation>
    <scope>NUCLEOTIDE SEQUENCE [LARGE SCALE GENOMIC DNA]</scope>
    <source>
        <tissue evidence="2">Muscle</tissue>
    </source>
</reference>
<feature type="region of interest" description="Disordered" evidence="1">
    <location>
        <begin position="149"/>
        <end position="195"/>
    </location>
</feature>
<dbReference type="EMBL" id="SRLO01000032">
    <property type="protein sequence ID" value="TNN83596.1"/>
    <property type="molecule type" value="Genomic_DNA"/>
</dbReference>
<evidence type="ECO:0000256" key="1">
    <source>
        <dbReference type="SAM" id="MobiDB-lite"/>
    </source>
</evidence>
<accession>A0A4Z2J097</accession>
<proteinExistence type="predicted"/>
<dbReference type="Proteomes" id="UP000314294">
    <property type="component" value="Unassembled WGS sequence"/>
</dbReference>
<protein>
    <submittedName>
        <fullName evidence="2">Uncharacterized protein</fullName>
    </submittedName>
</protein>
<evidence type="ECO:0000313" key="3">
    <source>
        <dbReference type="Proteomes" id="UP000314294"/>
    </source>
</evidence>